<dbReference type="SUPFAM" id="SSF52058">
    <property type="entry name" value="L domain-like"/>
    <property type="match status" value="2"/>
</dbReference>
<evidence type="ECO:0000256" key="6">
    <source>
        <dbReference type="ARBA" id="ARBA00022729"/>
    </source>
</evidence>
<keyword evidence="10" id="KW-0675">Receptor</keyword>
<evidence type="ECO:0000256" key="8">
    <source>
        <dbReference type="ARBA" id="ARBA00022989"/>
    </source>
</evidence>
<dbReference type="SMART" id="SM00369">
    <property type="entry name" value="LRR_TYP"/>
    <property type="match status" value="10"/>
</dbReference>
<evidence type="ECO:0000256" key="2">
    <source>
        <dbReference type="ARBA" id="ARBA00009592"/>
    </source>
</evidence>
<keyword evidence="6 12" id="KW-0732">Signal</keyword>
<feature type="domain" description="Disease resistance R13L4/SHOC-2-like LRR" evidence="14">
    <location>
        <begin position="295"/>
        <end position="492"/>
    </location>
</feature>
<keyword evidence="4" id="KW-0433">Leucine-rich repeat</keyword>
<evidence type="ECO:0000256" key="11">
    <source>
        <dbReference type="ARBA" id="ARBA00023180"/>
    </source>
</evidence>
<reference evidence="15 16" key="1">
    <citation type="journal article" date="2023" name="Plants (Basel)">
        <title>Bridging the Gap: Combining Genomics and Transcriptomics Approaches to Understand Stylosanthes scabra, an Orphan Legume from the Brazilian Caatinga.</title>
        <authorList>
            <person name="Ferreira-Neto J.R.C."/>
            <person name="da Silva M.D."/>
            <person name="Binneck E."/>
            <person name="de Melo N.F."/>
            <person name="da Silva R.H."/>
            <person name="de Melo A.L.T.M."/>
            <person name="Pandolfi V."/>
            <person name="Bustamante F.O."/>
            <person name="Brasileiro-Vidal A.C."/>
            <person name="Benko-Iseppon A.M."/>
        </authorList>
    </citation>
    <scope>NUCLEOTIDE SEQUENCE [LARGE SCALE GENOMIC DNA]</scope>
    <source>
        <tissue evidence="15">Leaves</tissue>
    </source>
</reference>
<dbReference type="InterPro" id="IPR046956">
    <property type="entry name" value="RLP23-like"/>
</dbReference>
<dbReference type="InterPro" id="IPR032675">
    <property type="entry name" value="LRR_dom_sf"/>
</dbReference>
<dbReference type="InterPro" id="IPR003591">
    <property type="entry name" value="Leu-rich_rpt_typical-subtyp"/>
</dbReference>
<organism evidence="15 16">
    <name type="scientific">Stylosanthes scabra</name>
    <dbReference type="NCBI Taxonomy" id="79078"/>
    <lineage>
        <taxon>Eukaryota</taxon>
        <taxon>Viridiplantae</taxon>
        <taxon>Streptophyta</taxon>
        <taxon>Embryophyta</taxon>
        <taxon>Tracheophyta</taxon>
        <taxon>Spermatophyta</taxon>
        <taxon>Magnoliopsida</taxon>
        <taxon>eudicotyledons</taxon>
        <taxon>Gunneridae</taxon>
        <taxon>Pentapetalae</taxon>
        <taxon>rosids</taxon>
        <taxon>fabids</taxon>
        <taxon>Fabales</taxon>
        <taxon>Fabaceae</taxon>
        <taxon>Papilionoideae</taxon>
        <taxon>50 kb inversion clade</taxon>
        <taxon>dalbergioids sensu lato</taxon>
        <taxon>Dalbergieae</taxon>
        <taxon>Pterocarpus clade</taxon>
        <taxon>Stylosanthes</taxon>
    </lineage>
</organism>
<evidence type="ECO:0000313" key="15">
    <source>
        <dbReference type="EMBL" id="MED6126568.1"/>
    </source>
</evidence>
<comment type="caution">
    <text evidence="15">The sequence shown here is derived from an EMBL/GenBank/DDBJ whole genome shotgun (WGS) entry which is preliminary data.</text>
</comment>
<evidence type="ECO:0000259" key="13">
    <source>
        <dbReference type="Pfam" id="PF08263"/>
    </source>
</evidence>
<proteinExistence type="inferred from homology"/>
<dbReference type="InterPro" id="IPR055414">
    <property type="entry name" value="LRR_R13L4/SHOC2-like"/>
</dbReference>
<gene>
    <name evidence="15" type="ORF">PIB30_079697</name>
</gene>
<dbReference type="PROSITE" id="PS51450">
    <property type="entry name" value="LRR"/>
    <property type="match status" value="1"/>
</dbReference>
<accession>A0ABU6RR08</accession>
<evidence type="ECO:0000256" key="1">
    <source>
        <dbReference type="ARBA" id="ARBA00004251"/>
    </source>
</evidence>
<keyword evidence="7" id="KW-0677">Repeat</keyword>
<dbReference type="EMBL" id="JASCZI010031346">
    <property type="protein sequence ID" value="MED6126568.1"/>
    <property type="molecule type" value="Genomic_DNA"/>
</dbReference>
<feature type="domain" description="Leucine-rich repeat-containing N-terminal plant-type" evidence="13">
    <location>
        <begin position="37"/>
        <end position="76"/>
    </location>
</feature>
<protein>
    <recommendedName>
        <fullName evidence="17">Leucine-rich repeat-containing N-terminal plant-type domain-containing protein</fullName>
    </recommendedName>
</protein>
<comment type="similarity">
    <text evidence="2">Belongs to the RLP family.</text>
</comment>
<keyword evidence="3" id="KW-1003">Cell membrane</keyword>
<evidence type="ECO:0000256" key="3">
    <source>
        <dbReference type="ARBA" id="ARBA00022475"/>
    </source>
</evidence>
<name>A0ABU6RR08_9FABA</name>
<dbReference type="Pfam" id="PF13855">
    <property type="entry name" value="LRR_8"/>
    <property type="match status" value="2"/>
</dbReference>
<evidence type="ECO:0000256" key="10">
    <source>
        <dbReference type="ARBA" id="ARBA00023170"/>
    </source>
</evidence>
<dbReference type="PANTHER" id="PTHR48063">
    <property type="entry name" value="LRR RECEPTOR-LIKE KINASE"/>
    <property type="match status" value="1"/>
</dbReference>
<keyword evidence="16" id="KW-1185">Reference proteome</keyword>
<sequence>MSPNTHSHTCMLVLIFLHLCCLTLLTSCVSESVECIPSEREALLRVKHHLTDPANRLSSWNASNPNCCHWDYVVCSNVTAHVLQLHLNTSTNDLDVDDFFGEIDDSIVELKHLNYLNLSGNTFLSMQAPSFLCEITTLTHLDLSNTGTFSEQKIPLQIGNLSNLLYLDLSYAFIGAIPHQIGNLTNLLHLGLGGNLHAENIYWLSSLTSLEYLDLRDANLSKSLDWLQTMQALPSLEELHLDSCTLGNYKLPSKLNFSSLLSLSISSTPKWTFQLKYLVSLRLSTSNSYPPHVRGPIPDGIQNLTLLENLDLSFNSFSSHIPDWLFRLHHLKSLNLGNNFLNGTISNALGNMTSLVTLDLSYNQFEGAIPISLGNLTSLASFDLSNNEFEGPIIPTSFKNLCNLREIYFSNLRCNQKVSEILEILSPCSSRQLERLGAESSNISGHFIDQIGRFKSLVELDFFNNSIVGEVPQSLAKLSSLTYMELSNNQLKGNPFKFLESMPFLSHLGIEDNLFQGVVHGDDLANSTALQVLYASGNNLTLKVHPNWQPRFKLTRLTMGSWKIGPSFPSWIQSQQDLQYLDLSNAGISDSIPTRFFEAFSNLRYLNLSHNNIYGELPNEVKLHGLASVVDLSSNNLHGNLPYVDGEVVWVDLSHNSFSGSIIDFLCHKEDIIGFADTVEVLNLASNNLSGKIPDCWSLGSSLVDVNLENNYFVGSLPSSLGFSSRLQTLRISKNMLSGNIPVMLKNASNLIALDLGENKLTGDIPSWVGDITNLKFLRLRSNNFSGNIPNEICYMKSLQDLDLAQNNLSGMIPSCVNHLSMMILNKSNADSFIQEDTGTRYLTSLPDLTIALDLSVKGIDVEYRSILGLIRNIDLSANKLSGEIPREITELSGLIYLNLSKNQLTGNIPQSVGNMESLESIDLSRNQFSGKIPPSIANLNFLSKLDLSYNHLEGKIPTGTQLQILEASGFVGNNLCGPPLLVNCTAPDDDNKGKERKKHHGVNWFFVSMAFGFIVGFNFGDLLVHCSYSKHGGGYYNKEFRFFHEWRQLSKIRKENET</sequence>
<dbReference type="Gene3D" id="3.80.10.10">
    <property type="entry name" value="Ribonuclease Inhibitor"/>
    <property type="match status" value="5"/>
</dbReference>
<dbReference type="Pfam" id="PF00560">
    <property type="entry name" value="LRR_1"/>
    <property type="match status" value="4"/>
</dbReference>
<evidence type="ECO:0000256" key="12">
    <source>
        <dbReference type="SAM" id="SignalP"/>
    </source>
</evidence>
<feature type="chain" id="PRO_5046473016" description="Leucine-rich repeat-containing N-terminal plant-type domain-containing protein" evidence="12">
    <location>
        <begin position="29"/>
        <end position="1059"/>
    </location>
</feature>
<evidence type="ECO:0000256" key="9">
    <source>
        <dbReference type="ARBA" id="ARBA00023136"/>
    </source>
</evidence>
<dbReference type="InterPro" id="IPR001611">
    <property type="entry name" value="Leu-rich_rpt"/>
</dbReference>
<comment type="subcellular location">
    <subcellularLocation>
        <location evidence="1">Cell membrane</location>
        <topology evidence="1">Single-pass type I membrane protein</topology>
    </subcellularLocation>
</comment>
<keyword evidence="8" id="KW-1133">Transmembrane helix</keyword>
<evidence type="ECO:0008006" key="17">
    <source>
        <dbReference type="Google" id="ProtNLM"/>
    </source>
</evidence>
<evidence type="ECO:0000256" key="5">
    <source>
        <dbReference type="ARBA" id="ARBA00022692"/>
    </source>
</evidence>
<dbReference type="Proteomes" id="UP001341840">
    <property type="component" value="Unassembled WGS sequence"/>
</dbReference>
<evidence type="ECO:0000256" key="7">
    <source>
        <dbReference type="ARBA" id="ARBA00022737"/>
    </source>
</evidence>
<dbReference type="InterPro" id="IPR013210">
    <property type="entry name" value="LRR_N_plant-typ"/>
</dbReference>
<evidence type="ECO:0000313" key="16">
    <source>
        <dbReference type="Proteomes" id="UP001341840"/>
    </source>
</evidence>
<keyword evidence="11" id="KW-0325">Glycoprotein</keyword>
<feature type="signal peptide" evidence="12">
    <location>
        <begin position="1"/>
        <end position="28"/>
    </location>
</feature>
<dbReference type="Pfam" id="PF23598">
    <property type="entry name" value="LRR_14"/>
    <property type="match status" value="2"/>
</dbReference>
<evidence type="ECO:0000256" key="4">
    <source>
        <dbReference type="ARBA" id="ARBA00022614"/>
    </source>
</evidence>
<evidence type="ECO:0000259" key="14">
    <source>
        <dbReference type="Pfam" id="PF23598"/>
    </source>
</evidence>
<dbReference type="Pfam" id="PF08263">
    <property type="entry name" value="LRRNT_2"/>
    <property type="match status" value="1"/>
</dbReference>
<dbReference type="SUPFAM" id="SSF52047">
    <property type="entry name" value="RNI-like"/>
    <property type="match status" value="1"/>
</dbReference>
<keyword evidence="9" id="KW-0472">Membrane</keyword>
<feature type="domain" description="Disease resistance R13L4/SHOC-2-like LRR" evidence="14">
    <location>
        <begin position="107"/>
        <end position="245"/>
    </location>
</feature>
<dbReference type="PANTHER" id="PTHR48063:SF63">
    <property type="entry name" value="LEUCINE-RICH RECEPTOR-LIKE KINASE FAMILY PROTEIN"/>
    <property type="match status" value="1"/>
</dbReference>
<keyword evidence="5" id="KW-0812">Transmembrane</keyword>